<gene>
    <name evidence="1" type="ORF">PMAYCL1PPCAC_32205</name>
</gene>
<dbReference type="AlphaFoldDB" id="A0AAN5IF64"/>
<sequence>MRIVEQPPSDSDRTLLLLAFLRPSIYPQMVVDERPVLVLVLRFVPYAHSTVHRLLDALVVRTGLAKGLRQPVPLGPLVCDADFGVSDDLDGLEFVVLNWRDDCGQRRLTVRLVSSRSTLFARRSIILLIVLLLQNWSRMSFWFRIRPRPVFTAKFLRLFCTCKQFDSQLWSNRTWCNMRKLLYVQSSQIELLMEVPSIIATHLFRFLLRGL</sequence>
<dbReference type="EMBL" id="BTRK01000006">
    <property type="protein sequence ID" value="GMR62010.1"/>
    <property type="molecule type" value="Genomic_DNA"/>
</dbReference>
<protein>
    <submittedName>
        <fullName evidence="1">Uncharacterized protein</fullName>
    </submittedName>
</protein>
<keyword evidence="2" id="KW-1185">Reference proteome</keyword>
<reference evidence="2" key="1">
    <citation type="submission" date="2022-10" db="EMBL/GenBank/DDBJ databases">
        <title>Genome assembly of Pristionchus species.</title>
        <authorList>
            <person name="Yoshida K."/>
            <person name="Sommer R.J."/>
        </authorList>
    </citation>
    <scope>NUCLEOTIDE SEQUENCE [LARGE SCALE GENOMIC DNA]</scope>
    <source>
        <strain evidence="2">RS5460</strain>
    </source>
</reference>
<name>A0AAN5IF64_9BILA</name>
<dbReference type="Proteomes" id="UP001328107">
    <property type="component" value="Unassembled WGS sequence"/>
</dbReference>
<proteinExistence type="predicted"/>
<comment type="caution">
    <text evidence="1">The sequence shown here is derived from an EMBL/GenBank/DDBJ whole genome shotgun (WGS) entry which is preliminary data.</text>
</comment>
<organism evidence="1 2">
    <name type="scientific">Pristionchus mayeri</name>
    <dbReference type="NCBI Taxonomy" id="1317129"/>
    <lineage>
        <taxon>Eukaryota</taxon>
        <taxon>Metazoa</taxon>
        <taxon>Ecdysozoa</taxon>
        <taxon>Nematoda</taxon>
        <taxon>Chromadorea</taxon>
        <taxon>Rhabditida</taxon>
        <taxon>Rhabditina</taxon>
        <taxon>Diplogasteromorpha</taxon>
        <taxon>Diplogasteroidea</taxon>
        <taxon>Neodiplogasteridae</taxon>
        <taxon>Pristionchus</taxon>
    </lineage>
</organism>
<accession>A0AAN5IF64</accession>
<evidence type="ECO:0000313" key="1">
    <source>
        <dbReference type="EMBL" id="GMR62010.1"/>
    </source>
</evidence>
<evidence type="ECO:0000313" key="2">
    <source>
        <dbReference type="Proteomes" id="UP001328107"/>
    </source>
</evidence>